<evidence type="ECO:0000313" key="1">
    <source>
        <dbReference type="EMBL" id="MDP9960382.1"/>
    </source>
</evidence>
<reference evidence="1 2" key="1">
    <citation type="submission" date="2023-07" db="EMBL/GenBank/DDBJ databases">
        <title>Sorghum-associated microbial communities from plants grown in Nebraska, USA.</title>
        <authorList>
            <person name="Schachtman D."/>
        </authorList>
    </citation>
    <scope>NUCLEOTIDE SEQUENCE [LARGE SCALE GENOMIC DNA]</scope>
    <source>
        <strain evidence="1 2">CC351</strain>
    </source>
</reference>
<protein>
    <submittedName>
        <fullName evidence="1">Uncharacterized protein</fullName>
    </submittedName>
</protein>
<dbReference type="InterPro" id="IPR049799">
    <property type="entry name" value="SitI3-like"/>
</dbReference>
<accession>A0ABT9SLS6</accession>
<sequence length="153" mass="18594">MAIEYRLHIKSQSFEINVMRNYLTLKNILFKEEILDNTIIFNLYNIWGFVITIYKNNDSYFEYLISKEKIIFKEWDYSYVICFRLNKDFNYLKAKLNMLDIIIYILNNTSEDSILLYSSDFMILERENNKIIINDEMGFWDSEEALNKKKLLL</sequence>
<keyword evidence="2" id="KW-1185">Reference proteome</keyword>
<dbReference type="Proteomes" id="UP001235513">
    <property type="component" value="Unassembled WGS sequence"/>
</dbReference>
<proteinExistence type="predicted"/>
<evidence type="ECO:0000313" key="2">
    <source>
        <dbReference type="Proteomes" id="UP001235513"/>
    </source>
</evidence>
<dbReference type="NCBIfam" id="NF040657">
    <property type="entry name" value="immun_SitI3"/>
    <property type="match status" value="1"/>
</dbReference>
<organism evidence="1 2">
    <name type="scientific">Chryseobacterium lathyri</name>
    <dbReference type="NCBI Taxonomy" id="395933"/>
    <lineage>
        <taxon>Bacteria</taxon>
        <taxon>Pseudomonadati</taxon>
        <taxon>Bacteroidota</taxon>
        <taxon>Flavobacteriia</taxon>
        <taxon>Flavobacteriales</taxon>
        <taxon>Weeksellaceae</taxon>
        <taxon>Chryseobacterium group</taxon>
        <taxon>Chryseobacterium</taxon>
    </lineage>
</organism>
<dbReference type="RefSeq" id="WP_306843633.1">
    <property type="nucleotide sequence ID" value="NZ_JAUSRL010000003.1"/>
</dbReference>
<gene>
    <name evidence="1" type="ORF">J2T04_002266</name>
</gene>
<dbReference type="EMBL" id="JAUSRL010000003">
    <property type="protein sequence ID" value="MDP9960382.1"/>
    <property type="molecule type" value="Genomic_DNA"/>
</dbReference>
<name>A0ABT9SLS6_9FLAO</name>
<comment type="caution">
    <text evidence="1">The sequence shown here is derived from an EMBL/GenBank/DDBJ whole genome shotgun (WGS) entry which is preliminary data.</text>
</comment>